<proteinExistence type="predicted"/>
<protein>
    <submittedName>
        <fullName evidence="1">Uncharacterized protein</fullName>
    </submittedName>
</protein>
<dbReference type="EMBL" id="MGDJ01000004">
    <property type="protein sequence ID" value="OGL54276.1"/>
    <property type="molecule type" value="Genomic_DNA"/>
</dbReference>
<sequence>MLSGLEFPEELFSRYLAEEGASGLGEVGLGVVRRVFIKAYEDFKKEKLSFDLFSSVCERLWSRVSGLGEENSELGVMLEYGLELSWYVRNDPQKILKFLEEIEMYIGVNKV</sequence>
<dbReference type="AlphaFoldDB" id="A0A1F7SKG8"/>
<comment type="caution">
    <text evidence="1">The sequence shown here is derived from an EMBL/GenBank/DDBJ whole genome shotgun (WGS) entry which is preliminary data.</text>
</comment>
<name>A0A1F7SKG8_9BACT</name>
<evidence type="ECO:0000313" key="2">
    <source>
        <dbReference type="Proteomes" id="UP000185874"/>
    </source>
</evidence>
<evidence type="ECO:0000313" key="1">
    <source>
        <dbReference type="EMBL" id="OGL54276.1"/>
    </source>
</evidence>
<dbReference type="Proteomes" id="UP000185874">
    <property type="component" value="Unassembled WGS sequence"/>
</dbReference>
<reference evidence="1 2" key="1">
    <citation type="journal article" date="2016" name="Nat. Commun.">
        <title>Thousands of microbial genomes shed light on interconnected biogeochemical processes in an aquifer system.</title>
        <authorList>
            <person name="Anantharaman K."/>
            <person name="Brown C.T."/>
            <person name="Hug L.A."/>
            <person name="Sharon I."/>
            <person name="Castelle C.J."/>
            <person name="Probst A.J."/>
            <person name="Thomas B.C."/>
            <person name="Singh A."/>
            <person name="Wilkins M.J."/>
            <person name="Karaoz U."/>
            <person name="Brodie E.L."/>
            <person name="Williams K.H."/>
            <person name="Hubbard S.S."/>
            <person name="Banfield J.F."/>
        </authorList>
    </citation>
    <scope>NUCLEOTIDE SEQUENCE [LARGE SCALE GENOMIC DNA]</scope>
</reference>
<gene>
    <name evidence="1" type="ORF">A3K55_02440</name>
</gene>
<organism evidence="1 2">
    <name type="scientific">Candidatus Shapirobacteria bacterium RBG_13_44_7</name>
    <dbReference type="NCBI Taxonomy" id="1802149"/>
    <lineage>
        <taxon>Bacteria</taxon>
        <taxon>Candidatus Shapironibacteriota</taxon>
    </lineage>
</organism>
<accession>A0A1F7SKG8</accession>